<gene>
    <name evidence="1" type="ORF">DAPPUDRAFT_334034</name>
</gene>
<dbReference type="Proteomes" id="UP000000305">
    <property type="component" value="Unassembled WGS sequence"/>
</dbReference>
<evidence type="ECO:0000313" key="2">
    <source>
        <dbReference type="Proteomes" id="UP000000305"/>
    </source>
</evidence>
<dbReference type="InParanoid" id="E9HUI1"/>
<sequence length="104" mass="11754">MLESDEGMPLNIPHRPGFRIHVMIITFCADTKGAHELGGFMSPSANFLCRLCEIRRPDLRNHLTTDPVVMRTIMTITTMDEAVESVNTPGGSKHWVKEILPFKF</sequence>
<dbReference type="KEGG" id="dpx:DAPPUDRAFT_334034"/>
<dbReference type="HOGENOM" id="CLU_2252719_0_0_1"/>
<accession>E9HUI1</accession>
<name>E9HUI1_DAPPU</name>
<proteinExistence type="predicted"/>
<dbReference type="EMBL" id="GL732811">
    <property type="protein sequence ID" value="EFX64599.1"/>
    <property type="molecule type" value="Genomic_DNA"/>
</dbReference>
<reference evidence="1 2" key="1">
    <citation type="journal article" date="2011" name="Science">
        <title>The ecoresponsive genome of Daphnia pulex.</title>
        <authorList>
            <person name="Colbourne J.K."/>
            <person name="Pfrender M.E."/>
            <person name="Gilbert D."/>
            <person name="Thomas W.K."/>
            <person name="Tucker A."/>
            <person name="Oakley T.H."/>
            <person name="Tokishita S."/>
            <person name="Aerts A."/>
            <person name="Arnold G.J."/>
            <person name="Basu M.K."/>
            <person name="Bauer D.J."/>
            <person name="Caceres C.E."/>
            <person name="Carmel L."/>
            <person name="Casola C."/>
            <person name="Choi J.H."/>
            <person name="Detter J.C."/>
            <person name="Dong Q."/>
            <person name="Dusheyko S."/>
            <person name="Eads B.D."/>
            <person name="Frohlich T."/>
            <person name="Geiler-Samerotte K.A."/>
            <person name="Gerlach D."/>
            <person name="Hatcher P."/>
            <person name="Jogdeo S."/>
            <person name="Krijgsveld J."/>
            <person name="Kriventseva E.V."/>
            <person name="Kultz D."/>
            <person name="Laforsch C."/>
            <person name="Lindquist E."/>
            <person name="Lopez J."/>
            <person name="Manak J.R."/>
            <person name="Muller J."/>
            <person name="Pangilinan J."/>
            <person name="Patwardhan R.P."/>
            <person name="Pitluck S."/>
            <person name="Pritham E.J."/>
            <person name="Rechtsteiner A."/>
            <person name="Rho M."/>
            <person name="Rogozin I.B."/>
            <person name="Sakarya O."/>
            <person name="Salamov A."/>
            <person name="Schaack S."/>
            <person name="Shapiro H."/>
            <person name="Shiga Y."/>
            <person name="Skalitzky C."/>
            <person name="Smith Z."/>
            <person name="Souvorov A."/>
            <person name="Sung W."/>
            <person name="Tang Z."/>
            <person name="Tsuchiya D."/>
            <person name="Tu H."/>
            <person name="Vos H."/>
            <person name="Wang M."/>
            <person name="Wolf Y.I."/>
            <person name="Yamagata H."/>
            <person name="Yamada T."/>
            <person name="Ye Y."/>
            <person name="Shaw J.R."/>
            <person name="Andrews J."/>
            <person name="Crease T.J."/>
            <person name="Tang H."/>
            <person name="Lucas S.M."/>
            <person name="Robertson H.M."/>
            <person name="Bork P."/>
            <person name="Koonin E.V."/>
            <person name="Zdobnov E.M."/>
            <person name="Grigoriev I.V."/>
            <person name="Lynch M."/>
            <person name="Boore J.L."/>
        </authorList>
    </citation>
    <scope>NUCLEOTIDE SEQUENCE [LARGE SCALE GENOMIC DNA]</scope>
</reference>
<dbReference type="OrthoDB" id="7764986at2759"/>
<dbReference type="AlphaFoldDB" id="E9HUI1"/>
<keyword evidence="2" id="KW-1185">Reference proteome</keyword>
<evidence type="ECO:0000313" key="1">
    <source>
        <dbReference type="EMBL" id="EFX64599.1"/>
    </source>
</evidence>
<organism evidence="1 2">
    <name type="scientific">Daphnia pulex</name>
    <name type="common">Water flea</name>
    <dbReference type="NCBI Taxonomy" id="6669"/>
    <lineage>
        <taxon>Eukaryota</taxon>
        <taxon>Metazoa</taxon>
        <taxon>Ecdysozoa</taxon>
        <taxon>Arthropoda</taxon>
        <taxon>Crustacea</taxon>
        <taxon>Branchiopoda</taxon>
        <taxon>Diplostraca</taxon>
        <taxon>Cladocera</taxon>
        <taxon>Anomopoda</taxon>
        <taxon>Daphniidae</taxon>
        <taxon>Daphnia</taxon>
    </lineage>
</organism>
<protein>
    <submittedName>
        <fullName evidence="1">Uncharacterized protein</fullName>
    </submittedName>
</protein>